<protein>
    <submittedName>
        <fullName evidence="1">Uncharacterized protein</fullName>
    </submittedName>
</protein>
<keyword evidence="2" id="KW-1185">Reference proteome</keyword>
<comment type="caution">
    <text evidence="1">The sequence shown here is derived from an EMBL/GenBank/DDBJ whole genome shotgun (WGS) entry which is preliminary data.</text>
</comment>
<organism evidence="1 2">
    <name type="scientific">Tanacetum coccineum</name>
    <dbReference type="NCBI Taxonomy" id="301880"/>
    <lineage>
        <taxon>Eukaryota</taxon>
        <taxon>Viridiplantae</taxon>
        <taxon>Streptophyta</taxon>
        <taxon>Embryophyta</taxon>
        <taxon>Tracheophyta</taxon>
        <taxon>Spermatophyta</taxon>
        <taxon>Magnoliopsida</taxon>
        <taxon>eudicotyledons</taxon>
        <taxon>Gunneridae</taxon>
        <taxon>Pentapetalae</taxon>
        <taxon>asterids</taxon>
        <taxon>campanulids</taxon>
        <taxon>Asterales</taxon>
        <taxon>Asteraceae</taxon>
        <taxon>Asteroideae</taxon>
        <taxon>Anthemideae</taxon>
        <taxon>Anthemidinae</taxon>
        <taxon>Tanacetum</taxon>
    </lineage>
</organism>
<dbReference type="Proteomes" id="UP001151760">
    <property type="component" value="Unassembled WGS sequence"/>
</dbReference>
<proteinExistence type="predicted"/>
<reference evidence="1" key="2">
    <citation type="submission" date="2022-01" db="EMBL/GenBank/DDBJ databases">
        <authorList>
            <person name="Yamashiro T."/>
            <person name="Shiraishi A."/>
            <person name="Satake H."/>
            <person name="Nakayama K."/>
        </authorList>
    </citation>
    <scope>NUCLEOTIDE SEQUENCE</scope>
</reference>
<dbReference type="EMBL" id="BQNB010009392">
    <property type="protein sequence ID" value="GJS62881.1"/>
    <property type="molecule type" value="Genomic_DNA"/>
</dbReference>
<evidence type="ECO:0000313" key="2">
    <source>
        <dbReference type="Proteomes" id="UP001151760"/>
    </source>
</evidence>
<gene>
    <name evidence="1" type="ORF">Tco_0677445</name>
</gene>
<evidence type="ECO:0000313" key="1">
    <source>
        <dbReference type="EMBL" id="GJS62881.1"/>
    </source>
</evidence>
<name>A0ABQ4XDI6_9ASTR</name>
<accession>A0ABQ4XDI6</accession>
<sequence length="201" mass="22929">MLLEDHIPDTLWHPTYPRWRSQRRSLVDVTSKIRVHGLLGNVGAFGFEAKITPVLPSLKAPRDSLIMGKEKLSTIPEKESDEFIKSSVEELVPILSESKDTVESDSDSDLPSCDDFSPINIYKEKFLTFSNPLFDSNDDFISSDDESLSDENVPEDNFKIYSNPLFKFYDEYISSDVNPLFDEVFSEGHRVKDSYDSSLDE</sequence>
<reference evidence="1" key="1">
    <citation type="journal article" date="2022" name="Int. J. Mol. Sci.">
        <title>Draft Genome of Tanacetum Coccineum: Genomic Comparison of Closely Related Tanacetum-Family Plants.</title>
        <authorList>
            <person name="Yamashiro T."/>
            <person name="Shiraishi A."/>
            <person name="Nakayama K."/>
            <person name="Satake H."/>
        </authorList>
    </citation>
    <scope>NUCLEOTIDE SEQUENCE</scope>
</reference>